<name>A0A4U5LV03_STECR</name>
<dbReference type="EMBL" id="AZBU02000012">
    <property type="protein sequence ID" value="TKR59966.1"/>
    <property type="molecule type" value="Genomic_DNA"/>
</dbReference>
<comment type="caution">
    <text evidence="2">The sequence shown here is derived from an EMBL/GenBank/DDBJ whole genome shotgun (WGS) entry which is preliminary data.</text>
</comment>
<evidence type="ECO:0000259" key="1">
    <source>
        <dbReference type="Pfam" id="PF08240"/>
    </source>
</evidence>
<protein>
    <recommendedName>
        <fullName evidence="1">Alcohol dehydrogenase-like N-terminal domain-containing protein</fullName>
    </recommendedName>
</protein>
<dbReference type="Pfam" id="PF08240">
    <property type="entry name" value="ADH_N"/>
    <property type="match status" value="1"/>
</dbReference>
<organism evidence="2 3">
    <name type="scientific">Steinernema carpocapsae</name>
    <name type="common">Entomopathogenic nematode</name>
    <dbReference type="NCBI Taxonomy" id="34508"/>
    <lineage>
        <taxon>Eukaryota</taxon>
        <taxon>Metazoa</taxon>
        <taxon>Ecdysozoa</taxon>
        <taxon>Nematoda</taxon>
        <taxon>Chromadorea</taxon>
        <taxon>Rhabditida</taxon>
        <taxon>Tylenchina</taxon>
        <taxon>Panagrolaimomorpha</taxon>
        <taxon>Strongyloidoidea</taxon>
        <taxon>Steinernematidae</taxon>
        <taxon>Steinernema</taxon>
    </lineage>
</organism>
<dbReference type="STRING" id="34508.A0A4U5LV03"/>
<feature type="domain" description="Alcohol dehydrogenase-like N-terminal" evidence="1">
    <location>
        <begin position="26"/>
        <end position="101"/>
    </location>
</feature>
<reference evidence="2 3" key="2">
    <citation type="journal article" date="2019" name="G3 (Bethesda)">
        <title>Hybrid Assembly of the Genome of the Entomopathogenic Nematode Steinernema carpocapsae Identifies the X-Chromosome.</title>
        <authorList>
            <person name="Serra L."/>
            <person name="Macchietto M."/>
            <person name="Macias-Munoz A."/>
            <person name="McGill C.J."/>
            <person name="Rodriguez I.M."/>
            <person name="Rodriguez B."/>
            <person name="Murad R."/>
            <person name="Mortazavi A."/>
        </authorList>
    </citation>
    <scope>NUCLEOTIDE SEQUENCE [LARGE SCALE GENOMIC DNA]</scope>
    <source>
        <strain evidence="2 3">ALL</strain>
    </source>
</reference>
<reference evidence="2 3" key="1">
    <citation type="journal article" date="2015" name="Genome Biol.">
        <title>Comparative genomics of Steinernema reveals deeply conserved gene regulatory networks.</title>
        <authorList>
            <person name="Dillman A.R."/>
            <person name="Macchietto M."/>
            <person name="Porter C.F."/>
            <person name="Rogers A."/>
            <person name="Williams B."/>
            <person name="Antoshechkin I."/>
            <person name="Lee M.M."/>
            <person name="Goodwin Z."/>
            <person name="Lu X."/>
            <person name="Lewis E.E."/>
            <person name="Goodrich-Blair H."/>
            <person name="Stock S.P."/>
            <person name="Adams B.J."/>
            <person name="Sternberg P.W."/>
            <person name="Mortazavi A."/>
        </authorList>
    </citation>
    <scope>NUCLEOTIDE SEQUENCE [LARGE SCALE GENOMIC DNA]</scope>
    <source>
        <strain evidence="2 3">ALL</strain>
    </source>
</reference>
<dbReference type="AlphaFoldDB" id="A0A4U5LV03"/>
<dbReference type="Gene3D" id="3.90.180.10">
    <property type="entry name" value="Medium-chain alcohol dehydrogenases, catalytic domain"/>
    <property type="match status" value="1"/>
</dbReference>
<sequence length="112" mass="12893">MRAWQSELFGADCQLKEKPLPEISAPNDLLLKVKAASVNNIDVMMKKGYGNEMFTRWRQLKYQQWEPPSRLPLTVGRAVVESVGRNVTRFKPGDEVIASWSRSIRERTRNTS</sequence>
<evidence type="ECO:0000313" key="3">
    <source>
        <dbReference type="Proteomes" id="UP000298663"/>
    </source>
</evidence>
<dbReference type="SUPFAM" id="SSF50129">
    <property type="entry name" value="GroES-like"/>
    <property type="match status" value="1"/>
</dbReference>
<dbReference type="PANTHER" id="PTHR11695">
    <property type="entry name" value="ALCOHOL DEHYDROGENASE RELATED"/>
    <property type="match status" value="1"/>
</dbReference>
<dbReference type="OrthoDB" id="48317at2759"/>
<dbReference type="InterPro" id="IPR050700">
    <property type="entry name" value="YIM1/Zinc_Alcohol_DH_Fams"/>
</dbReference>
<gene>
    <name evidence="2" type="ORF">L596_029568</name>
</gene>
<dbReference type="Proteomes" id="UP000298663">
    <property type="component" value="Unassembled WGS sequence"/>
</dbReference>
<keyword evidence="3" id="KW-1185">Reference proteome</keyword>
<evidence type="ECO:0000313" key="2">
    <source>
        <dbReference type="EMBL" id="TKR59966.1"/>
    </source>
</evidence>
<dbReference type="GO" id="GO:0005739">
    <property type="term" value="C:mitochondrion"/>
    <property type="evidence" value="ECO:0007669"/>
    <property type="project" value="TreeGrafter"/>
</dbReference>
<dbReference type="InterPro" id="IPR013154">
    <property type="entry name" value="ADH-like_N"/>
</dbReference>
<dbReference type="PANTHER" id="PTHR11695:SF294">
    <property type="entry name" value="RETICULON-4-INTERACTING PROTEIN 1, MITOCHONDRIAL"/>
    <property type="match status" value="1"/>
</dbReference>
<dbReference type="InterPro" id="IPR011032">
    <property type="entry name" value="GroES-like_sf"/>
</dbReference>
<proteinExistence type="predicted"/>
<accession>A0A4U5LV03</accession>